<evidence type="ECO:0000313" key="3">
    <source>
        <dbReference type="Proteomes" id="UP001286313"/>
    </source>
</evidence>
<organism evidence="2 3">
    <name type="scientific">Petrolisthes cinctipes</name>
    <name type="common">Flat porcelain crab</name>
    <dbReference type="NCBI Taxonomy" id="88211"/>
    <lineage>
        <taxon>Eukaryota</taxon>
        <taxon>Metazoa</taxon>
        <taxon>Ecdysozoa</taxon>
        <taxon>Arthropoda</taxon>
        <taxon>Crustacea</taxon>
        <taxon>Multicrustacea</taxon>
        <taxon>Malacostraca</taxon>
        <taxon>Eumalacostraca</taxon>
        <taxon>Eucarida</taxon>
        <taxon>Decapoda</taxon>
        <taxon>Pleocyemata</taxon>
        <taxon>Anomura</taxon>
        <taxon>Galatheoidea</taxon>
        <taxon>Porcellanidae</taxon>
        <taxon>Petrolisthes</taxon>
    </lineage>
</organism>
<gene>
    <name evidence="2" type="ORF">Pcinc_037868</name>
</gene>
<dbReference type="EMBL" id="JAWQEG010006103">
    <property type="protein sequence ID" value="KAK3855747.1"/>
    <property type="molecule type" value="Genomic_DNA"/>
</dbReference>
<keyword evidence="3" id="KW-1185">Reference proteome</keyword>
<name>A0AAE1EKK8_PETCI</name>
<dbReference type="Proteomes" id="UP001286313">
    <property type="component" value="Unassembled WGS sequence"/>
</dbReference>
<evidence type="ECO:0000256" key="1">
    <source>
        <dbReference type="SAM" id="MobiDB-lite"/>
    </source>
</evidence>
<proteinExistence type="predicted"/>
<feature type="compositionally biased region" description="Pro residues" evidence="1">
    <location>
        <begin position="46"/>
        <end position="61"/>
    </location>
</feature>
<dbReference type="AlphaFoldDB" id="A0AAE1EKK8"/>
<accession>A0AAE1EKK8</accession>
<sequence length="123" mass="13853">MIYGSFSSTRVWVSDEVGPSLLPSLHLHLSPSVSLHHLLQYRAACPPPPATPVSPPQPPPASISSPAPNIPLHPASWWMKRVVVVGNVNCRWLRRRQEVEEVSVYTIGEDDWRLPGEDDEWMR</sequence>
<evidence type="ECO:0000313" key="2">
    <source>
        <dbReference type="EMBL" id="KAK3855747.1"/>
    </source>
</evidence>
<feature type="region of interest" description="Disordered" evidence="1">
    <location>
        <begin position="46"/>
        <end position="67"/>
    </location>
</feature>
<comment type="caution">
    <text evidence="2">The sequence shown here is derived from an EMBL/GenBank/DDBJ whole genome shotgun (WGS) entry which is preliminary data.</text>
</comment>
<reference evidence="2" key="1">
    <citation type="submission" date="2023-10" db="EMBL/GenBank/DDBJ databases">
        <title>Genome assemblies of two species of porcelain crab, Petrolisthes cinctipes and Petrolisthes manimaculis (Anomura: Porcellanidae).</title>
        <authorList>
            <person name="Angst P."/>
        </authorList>
    </citation>
    <scope>NUCLEOTIDE SEQUENCE</scope>
    <source>
        <strain evidence="2">PB745_01</strain>
        <tissue evidence="2">Gill</tissue>
    </source>
</reference>
<protein>
    <submittedName>
        <fullName evidence="2">Uncharacterized protein</fullName>
    </submittedName>
</protein>